<keyword evidence="3" id="KW-0677">Repeat</keyword>
<keyword evidence="5" id="KW-1185">Reference proteome</keyword>
<dbReference type="WBParaSite" id="HCON_00038210-00001">
    <property type="protein sequence ID" value="HCON_00038210-00001"/>
    <property type="gene ID" value="HCON_00038210"/>
</dbReference>
<evidence type="ECO:0000256" key="4">
    <source>
        <dbReference type="ARBA" id="ARBA00022803"/>
    </source>
</evidence>
<dbReference type="OrthoDB" id="1427555at2759"/>
<organism evidence="5 6">
    <name type="scientific">Haemonchus contortus</name>
    <name type="common">Barber pole worm</name>
    <dbReference type="NCBI Taxonomy" id="6289"/>
    <lineage>
        <taxon>Eukaryota</taxon>
        <taxon>Metazoa</taxon>
        <taxon>Ecdysozoa</taxon>
        <taxon>Nematoda</taxon>
        <taxon>Chromadorea</taxon>
        <taxon>Rhabditida</taxon>
        <taxon>Rhabditina</taxon>
        <taxon>Rhabditomorpha</taxon>
        <taxon>Strongyloidea</taxon>
        <taxon>Trichostrongylidae</taxon>
        <taxon>Haemonchus</taxon>
    </lineage>
</organism>
<dbReference type="PANTHER" id="PTHR16263">
    <property type="entry name" value="TETRATRICOPEPTIDE REPEAT PROTEIN 38"/>
    <property type="match status" value="1"/>
</dbReference>
<evidence type="ECO:0000313" key="6">
    <source>
        <dbReference type="WBParaSite" id="HCON_00038210-00001"/>
    </source>
</evidence>
<evidence type="ECO:0000256" key="2">
    <source>
        <dbReference type="ARBA" id="ARBA00019992"/>
    </source>
</evidence>
<comment type="similarity">
    <text evidence="1">Belongs to the TTC38 family.</text>
</comment>
<dbReference type="InterPro" id="IPR033891">
    <property type="entry name" value="TTC38"/>
</dbReference>
<dbReference type="Gene3D" id="1.25.40.10">
    <property type="entry name" value="Tetratricopeptide repeat domain"/>
    <property type="match status" value="1"/>
</dbReference>
<accession>A0A7I4Y137</accession>
<dbReference type="CDD" id="cd05804">
    <property type="entry name" value="StaR_like"/>
    <property type="match status" value="1"/>
</dbReference>
<evidence type="ECO:0000313" key="5">
    <source>
        <dbReference type="Proteomes" id="UP000025227"/>
    </source>
</evidence>
<sequence>MAAWCAENLRDLEGWKASGLTLSTPSNECAKLFDGALRQIVSWSDCEILGGFIKTLDNMKAADPKAVLPRAFRLGLEGLGTGTCSRVNETYRTNLDQVYADAQAYGNPRELEHAKAVRLWGQGKMREATNIWEGILAEYPTDLMAIKFAHDAYFFMGDGKGKRDSVKAVIPKQKGTEPCYSYLHGMLAFGLEECEQYAEAEKEAVKALNLQRFDCWATHARAHVMLMEGRIDEGIQFMESTVDDWRPGWIIATHNYWHNALYYIEQGNYEAPLAIFDDEVCRRANKSRSVLDLADAASMLWRLELEGVDVGNRWQNLPNMKTHLEDHVTCFNDAHMGAALTRRGDTVEEKQLHGTLVEFATTSDADNAKVCQDVGVALYEGMTLYGRGQYDKAAELMLPIRHQVYRIGGSNAQRDIFTQTLIHACIMSTDPAHFQQTPTLIEERSALQDKSPITERLAAKFRKYHPM</sequence>
<reference evidence="6" key="1">
    <citation type="submission" date="2020-12" db="UniProtKB">
        <authorList>
            <consortium name="WormBaseParasite"/>
        </authorList>
    </citation>
    <scope>IDENTIFICATION</scope>
    <source>
        <strain evidence="6">MHco3</strain>
    </source>
</reference>
<keyword evidence="4" id="KW-0802">TPR repeat</keyword>
<dbReference type="PANTHER" id="PTHR16263:SF4">
    <property type="entry name" value="TETRATRICOPEPTIDE REPEAT PROTEIN 38"/>
    <property type="match status" value="1"/>
</dbReference>
<dbReference type="AlphaFoldDB" id="A0A7I4Y137"/>
<dbReference type="Proteomes" id="UP000025227">
    <property type="component" value="Unplaced"/>
</dbReference>
<dbReference type="OMA" id="YAFNDVH"/>
<name>A0A7I4Y137_HAECO</name>
<proteinExistence type="inferred from homology"/>
<dbReference type="InterPro" id="IPR011990">
    <property type="entry name" value="TPR-like_helical_dom_sf"/>
</dbReference>
<protein>
    <recommendedName>
        <fullName evidence="2">Tetratricopeptide repeat protein 38</fullName>
    </recommendedName>
</protein>
<evidence type="ECO:0000256" key="1">
    <source>
        <dbReference type="ARBA" id="ARBA00005857"/>
    </source>
</evidence>
<evidence type="ECO:0000256" key="3">
    <source>
        <dbReference type="ARBA" id="ARBA00022737"/>
    </source>
</evidence>
<dbReference type="SUPFAM" id="SSF48452">
    <property type="entry name" value="TPR-like"/>
    <property type="match status" value="1"/>
</dbReference>